<name>A0A921GLX7_9MICO</name>
<reference evidence="1" key="2">
    <citation type="submission" date="2021-09" db="EMBL/GenBank/DDBJ databases">
        <authorList>
            <person name="Gilroy R."/>
        </authorList>
    </citation>
    <scope>NUCLEOTIDE SEQUENCE</scope>
    <source>
        <strain evidence="1">1647</strain>
    </source>
</reference>
<organism evidence="1 2">
    <name type="scientific">Brachybacterium paraconglomeratum</name>
    <dbReference type="NCBI Taxonomy" id="173362"/>
    <lineage>
        <taxon>Bacteria</taxon>
        <taxon>Bacillati</taxon>
        <taxon>Actinomycetota</taxon>
        <taxon>Actinomycetes</taxon>
        <taxon>Micrococcales</taxon>
        <taxon>Dermabacteraceae</taxon>
        <taxon>Brachybacterium</taxon>
    </lineage>
</organism>
<reference evidence="1" key="1">
    <citation type="journal article" date="2021" name="PeerJ">
        <title>Extensive microbial diversity within the chicken gut microbiome revealed by metagenomics and culture.</title>
        <authorList>
            <person name="Gilroy R."/>
            <person name="Ravi A."/>
            <person name="Getino M."/>
            <person name="Pursley I."/>
            <person name="Horton D.L."/>
            <person name="Alikhan N.F."/>
            <person name="Baker D."/>
            <person name="Gharbi K."/>
            <person name="Hall N."/>
            <person name="Watson M."/>
            <person name="Adriaenssens E.M."/>
            <person name="Foster-Nyarko E."/>
            <person name="Jarju S."/>
            <person name="Secka A."/>
            <person name="Antonio M."/>
            <person name="Oren A."/>
            <person name="Chaudhuri R.R."/>
            <person name="La Ragione R."/>
            <person name="Hildebrand F."/>
            <person name="Pallen M.J."/>
        </authorList>
    </citation>
    <scope>NUCLEOTIDE SEQUENCE</scope>
    <source>
        <strain evidence="1">1647</strain>
    </source>
</reference>
<evidence type="ECO:0000313" key="2">
    <source>
        <dbReference type="Proteomes" id="UP000775129"/>
    </source>
</evidence>
<protein>
    <submittedName>
        <fullName evidence="1">Uncharacterized protein</fullName>
    </submittedName>
</protein>
<dbReference type="RefSeq" id="WP_164736241.1">
    <property type="nucleotide sequence ID" value="NZ_ML133858.1"/>
</dbReference>
<dbReference type="Proteomes" id="UP000775129">
    <property type="component" value="Unassembled WGS sequence"/>
</dbReference>
<sequence length="56" mass="5710">MTMPLPGSGRAALAEPLTPLTSSRRYAAAAGEMAGLDSGTAAELDRDGPVIGRRPK</sequence>
<accession>A0A921GLX7</accession>
<dbReference type="GeneID" id="78122740"/>
<evidence type="ECO:0000313" key="1">
    <source>
        <dbReference type="EMBL" id="HJF48441.1"/>
    </source>
</evidence>
<proteinExistence type="predicted"/>
<dbReference type="EMBL" id="DYWO01000047">
    <property type="protein sequence ID" value="HJF48441.1"/>
    <property type="molecule type" value="Genomic_DNA"/>
</dbReference>
<gene>
    <name evidence="1" type="ORF">K8W24_01375</name>
</gene>
<comment type="caution">
    <text evidence="1">The sequence shown here is derived from an EMBL/GenBank/DDBJ whole genome shotgun (WGS) entry which is preliminary data.</text>
</comment>
<dbReference type="AlphaFoldDB" id="A0A921GLX7"/>